<comment type="caution">
    <text evidence="2">The sequence shown here is derived from an EMBL/GenBank/DDBJ whole genome shotgun (WGS) entry which is preliminary data.</text>
</comment>
<evidence type="ECO:0000313" key="2">
    <source>
        <dbReference type="EMBL" id="PHQ38580.1"/>
    </source>
</evidence>
<dbReference type="AlphaFoldDB" id="A0A2G1WHX2"/>
<sequence length="359" mass="36892">MGEHHVPKGVSLDTLREIVAGWAAVGAAVEPRYTADVEDATGISDAVGRQTRFLEDIGVLERSGQQHELTDEGQALAGALVAEDQSLAAERGRELLTDWELTETLRGVLRQNPMDRDDLVAVVASLAGADPSAGRVQSGVTTLLDLFEWTGVLTRDDDRYRLPEGASDEERDSTADGDDGPDPPDAIDGSDRADASRESTRLPVPDERTAPAKPAPARRQSESASDADEADGAVVAVPTVVLDGGASDSTPTIEFVSLSGGSDEAGIALGEVATAVSEAVESGTTDRDPRRDATAPGAGGGAATESSGGEGDGSGATGGRQTGAGSHALSLGVDVDADDEDLESIIAAVRRGLIDKETE</sequence>
<protein>
    <submittedName>
        <fullName evidence="2">Uncharacterized protein</fullName>
    </submittedName>
</protein>
<dbReference type="Proteomes" id="UP000222824">
    <property type="component" value="Unassembled WGS sequence"/>
</dbReference>
<feature type="compositionally biased region" description="Gly residues" evidence="1">
    <location>
        <begin position="297"/>
        <end position="322"/>
    </location>
</feature>
<feature type="compositionally biased region" description="Basic and acidic residues" evidence="1">
    <location>
        <begin position="189"/>
        <end position="210"/>
    </location>
</feature>
<evidence type="ECO:0000313" key="3">
    <source>
        <dbReference type="Proteomes" id="UP000222824"/>
    </source>
</evidence>
<keyword evidence="3" id="KW-1185">Reference proteome</keyword>
<feature type="compositionally biased region" description="Low complexity" evidence="1">
    <location>
        <begin position="211"/>
        <end position="224"/>
    </location>
</feature>
<dbReference type="EMBL" id="NHOA01000086">
    <property type="protein sequence ID" value="PHQ38580.1"/>
    <property type="molecule type" value="Genomic_DNA"/>
</dbReference>
<proteinExistence type="predicted"/>
<dbReference type="OrthoDB" id="343223at2157"/>
<dbReference type="RefSeq" id="WP_099255636.1">
    <property type="nucleotide sequence ID" value="NZ_NHOA01000086.1"/>
</dbReference>
<feature type="compositionally biased region" description="Acidic residues" evidence="1">
    <location>
        <begin position="166"/>
        <end position="182"/>
    </location>
</feature>
<name>A0A2G1WHX2_9EURY</name>
<accession>A0A2G1WHX2</accession>
<evidence type="ECO:0000256" key="1">
    <source>
        <dbReference type="SAM" id="MobiDB-lite"/>
    </source>
</evidence>
<feature type="compositionally biased region" description="Basic and acidic residues" evidence="1">
    <location>
        <begin position="284"/>
        <end position="293"/>
    </location>
</feature>
<feature type="region of interest" description="Disordered" evidence="1">
    <location>
        <begin position="276"/>
        <end position="326"/>
    </location>
</feature>
<organism evidence="2 3">
    <name type="scientific">Halorubrum persicum</name>
    <dbReference type="NCBI Taxonomy" id="1383844"/>
    <lineage>
        <taxon>Archaea</taxon>
        <taxon>Methanobacteriati</taxon>
        <taxon>Methanobacteriota</taxon>
        <taxon>Stenosarchaea group</taxon>
        <taxon>Halobacteria</taxon>
        <taxon>Halobacteriales</taxon>
        <taxon>Haloferacaceae</taxon>
        <taxon>Halorubrum</taxon>
    </lineage>
</organism>
<gene>
    <name evidence="2" type="ORF">DJ69_10830</name>
</gene>
<feature type="region of interest" description="Disordered" evidence="1">
    <location>
        <begin position="160"/>
        <end position="232"/>
    </location>
</feature>
<reference evidence="2 3" key="1">
    <citation type="journal article" date="2014" name="Front. Microbiol.">
        <title>Population and genomic analysis of the genus Halorubrum.</title>
        <authorList>
            <person name="Fullmer M.S."/>
            <person name="Soucy S.M."/>
            <person name="Swithers K.S."/>
            <person name="Makkay A.M."/>
            <person name="Wheeler R."/>
            <person name="Ventosa A."/>
            <person name="Gogarten J.P."/>
            <person name="Papke R.T."/>
        </authorList>
    </citation>
    <scope>NUCLEOTIDE SEQUENCE [LARGE SCALE GENOMIC DNA]</scope>
    <source>
        <strain evidence="2 3">C49</strain>
    </source>
</reference>